<dbReference type="InParanoid" id="A0A2G5CHS7"/>
<dbReference type="GO" id="GO:0061630">
    <property type="term" value="F:ubiquitin protein ligase activity"/>
    <property type="evidence" value="ECO:0007669"/>
    <property type="project" value="UniProtKB-EC"/>
</dbReference>
<reference evidence="11 12" key="1">
    <citation type="submission" date="2017-09" db="EMBL/GenBank/DDBJ databases">
        <title>WGS assembly of Aquilegia coerulea Goldsmith.</title>
        <authorList>
            <person name="Hodges S."/>
            <person name="Kramer E."/>
            <person name="Nordborg M."/>
            <person name="Tomkins J."/>
            <person name="Borevitz J."/>
            <person name="Derieg N."/>
            <person name="Yan J."/>
            <person name="Mihaltcheva S."/>
            <person name="Hayes R.D."/>
            <person name="Rokhsar D."/>
        </authorList>
    </citation>
    <scope>NUCLEOTIDE SEQUENCE [LARGE SCALE GENOMIC DNA]</scope>
    <source>
        <strain evidence="12">cv. Goldsmith</strain>
    </source>
</reference>
<feature type="compositionally biased region" description="Polar residues" evidence="9">
    <location>
        <begin position="330"/>
        <end position="341"/>
    </location>
</feature>
<name>A0A2G5CHS7_AQUCA</name>
<dbReference type="Pfam" id="PF13639">
    <property type="entry name" value="zf-RING_2"/>
    <property type="match status" value="1"/>
</dbReference>
<feature type="region of interest" description="Disordered" evidence="9">
    <location>
        <begin position="188"/>
        <end position="207"/>
    </location>
</feature>
<dbReference type="EC" id="2.3.2.27" evidence="2"/>
<feature type="compositionally biased region" description="Polar residues" evidence="9">
    <location>
        <begin position="225"/>
        <end position="238"/>
    </location>
</feature>
<dbReference type="SUPFAM" id="SSF57850">
    <property type="entry name" value="RING/U-box"/>
    <property type="match status" value="1"/>
</dbReference>
<evidence type="ECO:0000256" key="3">
    <source>
        <dbReference type="ARBA" id="ARBA00022679"/>
    </source>
</evidence>
<feature type="compositionally biased region" description="Polar residues" evidence="9">
    <location>
        <begin position="188"/>
        <end position="201"/>
    </location>
</feature>
<evidence type="ECO:0000256" key="1">
    <source>
        <dbReference type="ARBA" id="ARBA00000900"/>
    </source>
</evidence>
<keyword evidence="12" id="KW-1185">Reference proteome</keyword>
<evidence type="ECO:0000256" key="9">
    <source>
        <dbReference type="SAM" id="MobiDB-lite"/>
    </source>
</evidence>
<protein>
    <recommendedName>
        <fullName evidence="2">RING-type E3 ubiquitin transferase</fullName>
        <ecNumber evidence="2">2.3.2.27</ecNumber>
    </recommendedName>
</protein>
<dbReference type="InterPro" id="IPR001841">
    <property type="entry name" value="Znf_RING"/>
</dbReference>
<evidence type="ECO:0000256" key="2">
    <source>
        <dbReference type="ARBA" id="ARBA00012483"/>
    </source>
</evidence>
<dbReference type="PANTHER" id="PTHR46463">
    <property type="entry name" value="ZINC FINGER, RING/FYVE/PHD-TYPE"/>
    <property type="match status" value="1"/>
</dbReference>
<proteinExistence type="predicted"/>
<evidence type="ECO:0000256" key="6">
    <source>
        <dbReference type="ARBA" id="ARBA00022786"/>
    </source>
</evidence>
<dbReference type="OrthoDB" id="8062037at2759"/>
<keyword evidence="3" id="KW-0808">Transferase</keyword>
<gene>
    <name evidence="11" type="ORF">AQUCO_05400125v1</name>
</gene>
<dbReference type="SMART" id="SM00184">
    <property type="entry name" value="RING"/>
    <property type="match status" value="1"/>
</dbReference>
<evidence type="ECO:0000313" key="12">
    <source>
        <dbReference type="Proteomes" id="UP000230069"/>
    </source>
</evidence>
<keyword evidence="5 8" id="KW-0863">Zinc-finger</keyword>
<keyword evidence="4" id="KW-0479">Metal-binding</keyword>
<keyword evidence="7" id="KW-0862">Zinc</keyword>
<dbReference type="EMBL" id="KZ305071">
    <property type="protein sequence ID" value="PIA30808.1"/>
    <property type="molecule type" value="Genomic_DNA"/>
</dbReference>
<feature type="domain" description="RING-type" evidence="10">
    <location>
        <begin position="36"/>
        <end position="76"/>
    </location>
</feature>
<dbReference type="GO" id="GO:0008270">
    <property type="term" value="F:zinc ion binding"/>
    <property type="evidence" value="ECO:0007669"/>
    <property type="project" value="UniProtKB-KW"/>
</dbReference>
<sequence>MEVLASSVVLEKKNPETISATASASASDYCEDDDACSICFEPFTSGDPASVTNCKHEYHLQCILEWSQRSKECPICWQLLVLKDSASQELLAAVEIEKSLRSRNRSSSSSLFSRTPPEDYDFEPVSYTAGSDFDEHIMQHLTAAALGRAHHFSRRQRHRSYGLDPSQFLVFSASPNASNLQQTYTTMPVESQRAGNPSSPDSDYERNNEFTDVHDQATPYVLSPRINTGSNSTDNQHSPLRPRVLPSQTLPRSPRRSRPSEVLTFSESLKSKFSAASARYKESITKSTRGFKEKLLARNNSVKELSKEVQREVTAGIAGVARMMERLDPTSKNSGSSSPVSTGAEGASNLSPNGKAVQENLITSSLDELHLETAQGTSSNSPIHVPGSHSSVPGRVEVARMQDVLRCHGDLN</sequence>
<dbReference type="Proteomes" id="UP000230069">
    <property type="component" value="Unassembled WGS sequence"/>
</dbReference>
<dbReference type="FunCoup" id="A0A2G5CHS7">
    <property type="interactions" value="136"/>
</dbReference>
<evidence type="ECO:0000256" key="8">
    <source>
        <dbReference type="PROSITE-ProRule" id="PRU00175"/>
    </source>
</evidence>
<comment type="catalytic activity">
    <reaction evidence="1">
        <text>S-ubiquitinyl-[E2 ubiquitin-conjugating enzyme]-L-cysteine + [acceptor protein]-L-lysine = [E2 ubiquitin-conjugating enzyme]-L-cysteine + N(6)-ubiquitinyl-[acceptor protein]-L-lysine.</text>
        <dbReference type="EC" id="2.3.2.27"/>
    </reaction>
</comment>
<dbReference type="PANTHER" id="PTHR46463:SF16">
    <property type="entry name" value="E3 UBIQUITIN-PROTEIN LIGASE RHF1A"/>
    <property type="match status" value="1"/>
</dbReference>
<feature type="region of interest" description="Disordered" evidence="9">
    <location>
        <begin position="374"/>
        <end position="395"/>
    </location>
</feature>
<dbReference type="AlphaFoldDB" id="A0A2G5CHS7"/>
<feature type="region of interest" description="Disordered" evidence="9">
    <location>
        <begin position="212"/>
        <end position="263"/>
    </location>
</feature>
<feature type="region of interest" description="Disordered" evidence="9">
    <location>
        <begin position="326"/>
        <end position="353"/>
    </location>
</feature>
<keyword evidence="6" id="KW-0833">Ubl conjugation pathway</keyword>
<evidence type="ECO:0000259" key="10">
    <source>
        <dbReference type="PROSITE" id="PS50089"/>
    </source>
</evidence>
<evidence type="ECO:0000313" key="11">
    <source>
        <dbReference type="EMBL" id="PIA30808.1"/>
    </source>
</evidence>
<accession>A0A2G5CHS7</accession>
<organism evidence="11 12">
    <name type="scientific">Aquilegia coerulea</name>
    <name type="common">Rocky mountain columbine</name>
    <dbReference type="NCBI Taxonomy" id="218851"/>
    <lineage>
        <taxon>Eukaryota</taxon>
        <taxon>Viridiplantae</taxon>
        <taxon>Streptophyta</taxon>
        <taxon>Embryophyta</taxon>
        <taxon>Tracheophyta</taxon>
        <taxon>Spermatophyta</taxon>
        <taxon>Magnoliopsida</taxon>
        <taxon>Ranunculales</taxon>
        <taxon>Ranunculaceae</taxon>
        <taxon>Thalictroideae</taxon>
        <taxon>Aquilegia</taxon>
    </lineage>
</organism>
<evidence type="ECO:0000256" key="7">
    <source>
        <dbReference type="ARBA" id="ARBA00022833"/>
    </source>
</evidence>
<dbReference type="InterPro" id="IPR013083">
    <property type="entry name" value="Znf_RING/FYVE/PHD"/>
</dbReference>
<dbReference type="PROSITE" id="PS50089">
    <property type="entry name" value="ZF_RING_2"/>
    <property type="match status" value="1"/>
</dbReference>
<evidence type="ECO:0000256" key="5">
    <source>
        <dbReference type="ARBA" id="ARBA00022771"/>
    </source>
</evidence>
<evidence type="ECO:0000256" key="4">
    <source>
        <dbReference type="ARBA" id="ARBA00022723"/>
    </source>
</evidence>
<dbReference type="Gene3D" id="3.30.40.10">
    <property type="entry name" value="Zinc/RING finger domain, C3HC4 (zinc finger)"/>
    <property type="match status" value="1"/>
</dbReference>
<dbReference type="STRING" id="218851.A0A2G5CHS7"/>